<keyword evidence="1" id="KW-1133">Transmembrane helix</keyword>
<evidence type="ECO:0000313" key="3">
    <source>
        <dbReference type="Proteomes" id="UP000263517"/>
    </source>
</evidence>
<dbReference type="AlphaFoldDB" id="A0A350P196"/>
<keyword evidence="1" id="KW-0812">Transmembrane</keyword>
<dbReference type="Proteomes" id="UP000263517">
    <property type="component" value="Unassembled WGS sequence"/>
</dbReference>
<comment type="caution">
    <text evidence="2">The sequence shown here is derived from an EMBL/GenBank/DDBJ whole genome shotgun (WGS) entry which is preliminary data.</text>
</comment>
<protein>
    <submittedName>
        <fullName evidence="2">Uncharacterized protein</fullName>
    </submittedName>
</protein>
<name>A0A350P196_9ALTE</name>
<keyword evidence="1" id="KW-0472">Membrane</keyword>
<sequence length="156" mass="17546">MDPITAAATAASAFKAVQKGFQVARSIEDMASDLSRWMGALSDLEQAEKEAKNPPLFKKLFSGSTVESAAFEALAAKTKAEEDRAQLKQYIQYSYGQSKWDELVRMEGKIRKERQETVYKQRELRRKFVEIVAIIATIITGLGLIVLFVLWLKGLK</sequence>
<evidence type="ECO:0000313" key="2">
    <source>
        <dbReference type="EMBL" id="HAW75063.1"/>
    </source>
</evidence>
<feature type="transmembrane region" description="Helical" evidence="1">
    <location>
        <begin position="128"/>
        <end position="152"/>
    </location>
</feature>
<accession>A0A350P196</accession>
<evidence type="ECO:0000256" key="1">
    <source>
        <dbReference type="SAM" id="Phobius"/>
    </source>
</evidence>
<gene>
    <name evidence="2" type="ORF">DCW74_04915</name>
</gene>
<proteinExistence type="predicted"/>
<organism evidence="2 3">
    <name type="scientific">Alteromonas australica</name>
    <dbReference type="NCBI Taxonomy" id="589873"/>
    <lineage>
        <taxon>Bacteria</taxon>
        <taxon>Pseudomonadati</taxon>
        <taxon>Pseudomonadota</taxon>
        <taxon>Gammaproteobacteria</taxon>
        <taxon>Alteromonadales</taxon>
        <taxon>Alteromonadaceae</taxon>
        <taxon>Alteromonas/Salinimonas group</taxon>
        <taxon>Alteromonas</taxon>
    </lineage>
</organism>
<dbReference type="EMBL" id="DNAN01000170">
    <property type="protein sequence ID" value="HAW75063.1"/>
    <property type="molecule type" value="Genomic_DNA"/>
</dbReference>
<reference evidence="2 3" key="1">
    <citation type="journal article" date="2018" name="Nat. Biotechnol.">
        <title>A standardized bacterial taxonomy based on genome phylogeny substantially revises the tree of life.</title>
        <authorList>
            <person name="Parks D.H."/>
            <person name="Chuvochina M."/>
            <person name="Waite D.W."/>
            <person name="Rinke C."/>
            <person name="Skarshewski A."/>
            <person name="Chaumeil P.A."/>
            <person name="Hugenholtz P."/>
        </authorList>
    </citation>
    <scope>NUCLEOTIDE SEQUENCE [LARGE SCALE GENOMIC DNA]</scope>
    <source>
        <strain evidence="2">UBA11978</strain>
    </source>
</reference>